<dbReference type="OrthoDB" id="1413014at2759"/>
<feature type="compositionally biased region" description="Low complexity" evidence="1">
    <location>
        <begin position="1"/>
        <end position="21"/>
    </location>
</feature>
<feature type="region of interest" description="Disordered" evidence="1">
    <location>
        <begin position="150"/>
        <end position="204"/>
    </location>
</feature>
<organism evidence="3 4">
    <name type="scientific">Zizania palustris</name>
    <name type="common">Northern wild rice</name>
    <dbReference type="NCBI Taxonomy" id="103762"/>
    <lineage>
        <taxon>Eukaryota</taxon>
        <taxon>Viridiplantae</taxon>
        <taxon>Streptophyta</taxon>
        <taxon>Embryophyta</taxon>
        <taxon>Tracheophyta</taxon>
        <taxon>Spermatophyta</taxon>
        <taxon>Magnoliopsida</taxon>
        <taxon>Liliopsida</taxon>
        <taxon>Poales</taxon>
        <taxon>Poaceae</taxon>
        <taxon>BOP clade</taxon>
        <taxon>Oryzoideae</taxon>
        <taxon>Oryzeae</taxon>
        <taxon>Zizaniinae</taxon>
        <taxon>Zizania</taxon>
    </lineage>
</organism>
<dbReference type="AlphaFoldDB" id="A0A8J5QUG8"/>
<comment type="caution">
    <text evidence="3">The sequence shown here is derived from an EMBL/GenBank/DDBJ whole genome shotgun (WGS) entry which is preliminary data.</text>
</comment>
<feature type="region of interest" description="Disordered" evidence="1">
    <location>
        <begin position="94"/>
        <end position="119"/>
    </location>
</feature>
<protein>
    <submittedName>
        <fullName evidence="3">Uncharacterized protein</fullName>
    </submittedName>
</protein>
<evidence type="ECO:0000313" key="2">
    <source>
        <dbReference type="EMBL" id="KAG8042916.1"/>
    </source>
</evidence>
<dbReference type="Proteomes" id="UP000729402">
    <property type="component" value="Unassembled WGS sequence"/>
</dbReference>
<feature type="region of interest" description="Disordered" evidence="1">
    <location>
        <begin position="1"/>
        <end position="37"/>
    </location>
</feature>
<evidence type="ECO:0000256" key="1">
    <source>
        <dbReference type="SAM" id="MobiDB-lite"/>
    </source>
</evidence>
<dbReference type="EMBL" id="JAAALK010001410">
    <property type="protein sequence ID" value="KAG8042916.1"/>
    <property type="molecule type" value="Genomic_DNA"/>
</dbReference>
<reference evidence="3" key="1">
    <citation type="journal article" date="2021" name="bioRxiv">
        <title>Whole Genome Assembly and Annotation of Northern Wild Rice, Zizania palustris L., Supports a Whole Genome Duplication in the Zizania Genus.</title>
        <authorList>
            <person name="Haas M."/>
            <person name="Kono T."/>
            <person name="Macchietto M."/>
            <person name="Millas R."/>
            <person name="McGilp L."/>
            <person name="Shao M."/>
            <person name="Duquette J."/>
            <person name="Hirsch C.N."/>
            <person name="Kimball J."/>
        </authorList>
    </citation>
    <scope>NUCLEOTIDE SEQUENCE</scope>
    <source>
        <tissue evidence="3">Fresh leaf tissue</tissue>
    </source>
</reference>
<feature type="compositionally biased region" description="Polar residues" evidence="1">
    <location>
        <begin position="175"/>
        <end position="204"/>
    </location>
</feature>
<feature type="compositionally biased region" description="Basic and acidic residues" evidence="1">
    <location>
        <begin position="94"/>
        <end position="114"/>
    </location>
</feature>
<sequence>MSLASLARALGRSARSSRAARQGFSLGGLAGPRSPPLHGREAVDLGFVRGYLTSTLGSPAVGKSGDWRSLLANPQFRGLFSDWSKKNYENYYHKGKKEAPKGDGSNKSDSKQDSSTDDQWNLQDTASKQLLNIVRYLLIIGLMLSSLSASSSDQNEGSQQRLDKGKGIRLPDTPSIKNFIQATSDGGSGQAVGTSSGQRQVDPK</sequence>
<name>A0A8J5QUG8_ZIZPA</name>
<accession>A0A8J5QUG8</accession>
<reference evidence="3" key="2">
    <citation type="submission" date="2021-02" db="EMBL/GenBank/DDBJ databases">
        <authorList>
            <person name="Kimball J.A."/>
            <person name="Haas M.W."/>
            <person name="Macchietto M."/>
            <person name="Kono T."/>
            <person name="Duquette J."/>
            <person name="Shao M."/>
        </authorList>
    </citation>
    <scope>NUCLEOTIDE SEQUENCE</scope>
    <source>
        <tissue evidence="3">Fresh leaf tissue</tissue>
    </source>
</reference>
<keyword evidence="4" id="KW-1185">Reference proteome</keyword>
<evidence type="ECO:0000313" key="4">
    <source>
        <dbReference type="Proteomes" id="UP000729402"/>
    </source>
</evidence>
<dbReference type="EMBL" id="JAAALK010001410">
    <property type="protein sequence ID" value="KAG8042920.1"/>
    <property type="molecule type" value="Genomic_DNA"/>
</dbReference>
<evidence type="ECO:0000313" key="3">
    <source>
        <dbReference type="EMBL" id="KAG8042920.1"/>
    </source>
</evidence>
<gene>
    <name evidence="2" type="ORF">GUJ93_ZPchr0465g6472</name>
    <name evidence="3" type="ORF">GUJ93_ZPchr0465g6501</name>
</gene>
<proteinExistence type="predicted"/>